<dbReference type="SMART" id="SM00342">
    <property type="entry name" value="HTH_ARAC"/>
    <property type="match status" value="1"/>
</dbReference>
<dbReference type="eggNOG" id="COG2207">
    <property type="taxonomic scope" value="Bacteria"/>
</dbReference>
<dbReference type="SUPFAM" id="SSF46689">
    <property type="entry name" value="Homeodomain-like"/>
    <property type="match status" value="1"/>
</dbReference>
<keyword evidence="1" id="KW-0805">Transcription regulation</keyword>
<feature type="domain" description="HTH araC/xylS-type" evidence="4">
    <location>
        <begin position="191"/>
        <end position="289"/>
    </location>
</feature>
<sequence length="296" mass="34016">MYKDMEQRLQLPFTLQSFNAADIDTEMERRLISIHRIFALVLCTQGSISVSIDNNAYHINKGDTLFIPPAIYANINNFSNDLHGIIFYVDYDFIMSIVNKTMDITTGLYFSEHPFLSLSVSQYDRILTQMQTLMAREAHENESYANSPNPQVITELLSSMCRTLTYEIVNCYMVSHHLQVGTWNVTDKLAQNFIVEVYNNYRKHRDVAFYADLLCVTPSYLSVVVKEKTGKTALQWINDIVMSDARQLLLYSDQSIKEIVATLGFPNQSFFGKYFKQHTGKSPKRFRFEGRGGAKA</sequence>
<dbReference type="Pfam" id="PF22200">
    <property type="entry name" value="ExsA_N"/>
    <property type="match status" value="1"/>
</dbReference>
<dbReference type="Gene3D" id="2.60.120.10">
    <property type="entry name" value="Jelly Rolls"/>
    <property type="match status" value="1"/>
</dbReference>
<dbReference type="PANTHER" id="PTHR43280:SF32">
    <property type="entry name" value="TRANSCRIPTIONAL REGULATORY PROTEIN"/>
    <property type="match status" value="1"/>
</dbReference>
<organism evidence="5 6">
    <name type="scientific">Hoylesella loescheii DSM 19665 = JCM 12249 = ATCC 15930</name>
    <dbReference type="NCBI Taxonomy" id="1122985"/>
    <lineage>
        <taxon>Bacteria</taxon>
        <taxon>Pseudomonadati</taxon>
        <taxon>Bacteroidota</taxon>
        <taxon>Bacteroidia</taxon>
        <taxon>Bacteroidales</taxon>
        <taxon>Prevotellaceae</taxon>
        <taxon>Hoylesella</taxon>
    </lineage>
</organism>
<dbReference type="PROSITE" id="PS01124">
    <property type="entry name" value="HTH_ARAC_FAMILY_2"/>
    <property type="match status" value="1"/>
</dbReference>
<name>A0A069QEJ2_HOYLO</name>
<evidence type="ECO:0000256" key="3">
    <source>
        <dbReference type="ARBA" id="ARBA00023163"/>
    </source>
</evidence>
<protein>
    <submittedName>
        <fullName evidence="5">Transcriptional regulator, AraC family</fullName>
    </submittedName>
</protein>
<dbReference type="Pfam" id="PF12833">
    <property type="entry name" value="HTH_18"/>
    <property type="match status" value="1"/>
</dbReference>
<dbReference type="Proteomes" id="UP000027442">
    <property type="component" value="Unassembled WGS sequence"/>
</dbReference>
<keyword evidence="3" id="KW-0804">Transcription</keyword>
<accession>A0A069QEJ2</accession>
<evidence type="ECO:0000259" key="4">
    <source>
        <dbReference type="PROSITE" id="PS01124"/>
    </source>
</evidence>
<gene>
    <name evidence="5" type="ORF">HMPREF1991_02763</name>
</gene>
<dbReference type="PANTHER" id="PTHR43280">
    <property type="entry name" value="ARAC-FAMILY TRANSCRIPTIONAL REGULATOR"/>
    <property type="match status" value="1"/>
</dbReference>
<evidence type="ECO:0000313" key="5">
    <source>
        <dbReference type="EMBL" id="KDR51195.1"/>
    </source>
</evidence>
<dbReference type="GO" id="GO:0043565">
    <property type="term" value="F:sequence-specific DNA binding"/>
    <property type="evidence" value="ECO:0007669"/>
    <property type="project" value="InterPro"/>
</dbReference>
<dbReference type="Gene3D" id="1.10.10.60">
    <property type="entry name" value="Homeodomain-like"/>
    <property type="match status" value="1"/>
</dbReference>
<dbReference type="HOGENOM" id="CLU_000445_88_2_10"/>
<dbReference type="InterPro" id="IPR054015">
    <property type="entry name" value="ExsA-like_N"/>
</dbReference>
<evidence type="ECO:0000256" key="2">
    <source>
        <dbReference type="ARBA" id="ARBA00023125"/>
    </source>
</evidence>
<proteinExistence type="predicted"/>
<evidence type="ECO:0000256" key="1">
    <source>
        <dbReference type="ARBA" id="ARBA00023015"/>
    </source>
</evidence>
<dbReference type="InterPro" id="IPR018060">
    <property type="entry name" value="HTH_AraC"/>
</dbReference>
<dbReference type="InterPro" id="IPR014710">
    <property type="entry name" value="RmlC-like_jellyroll"/>
</dbReference>
<dbReference type="GO" id="GO:0003700">
    <property type="term" value="F:DNA-binding transcription factor activity"/>
    <property type="evidence" value="ECO:0007669"/>
    <property type="project" value="InterPro"/>
</dbReference>
<dbReference type="InterPro" id="IPR037923">
    <property type="entry name" value="HTH-like"/>
</dbReference>
<reference evidence="5 6" key="1">
    <citation type="submission" date="2013-08" db="EMBL/GenBank/DDBJ databases">
        <authorList>
            <person name="Weinstock G."/>
            <person name="Sodergren E."/>
            <person name="Wylie T."/>
            <person name="Fulton L."/>
            <person name="Fulton R."/>
            <person name="Fronick C."/>
            <person name="O'Laughlin M."/>
            <person name="Godfrey J."/>
            <person name="Miner T."/>
            <person name="Herter B."/>
            <person name="Appelbaum E."/>
            <person name="Cordes M."/>
            <person name="Lek S."/>
            <person name="Wollam A."/>
            <person name="Pepin K.H."/>
            <person name="Palsikar V.B."/>
            <person name="Mitreva M."/>
            <person name="Wilson R.K."/>
        </authorList>
    </citation>
    <scope>NUCLEOTIDE SEQUENCE [LARGE SCALE GENOMIC DNA]</scope>
    <source>
        <strain evidence="5 6">ATCC 15930</strain>
    </source>
</reference>
<dbReference type="AlphaFoldDB" id="A0A069QEJ2"/>
<comment type="caution">
    <text evidence="5">The sequence shown here is derived from an EMBL/GenBank/DDBJ whole genome shotgun (WGS) entry which is preliminary data.</text>
</comment>
<keyword evidence="6" id="KW-1185">Reference proteome</keyword>
<evidence type="ECO:0000313" key="6">
    <source>
        <dbReference type="Proteomes" id="UP000027442"/>
    </source>
</evidence>
<keyword evidence="2" id="KW-0238">DNA-binding</keyword>
<dbReference type="SUPFAM" id="SSF51215">
    <property type="entry name" value="Regulatory protein AraC"/>
    <property type="match status" value="1"/>
</dbReference>
<dbReference type="InterPro" id="IPR009057">
    <property type="entry name" value="Homeodomain-like_sf"/>
</dbReference>
<dbReference type="RefSeq" id="WP_018967235.1">
    <property type="nucleotide sequence ID" value="NZ_KB899213.1"/>
</dbReference>
<dbReference type="EMBL" id="JNGW01000119">
    <property type="protein sequence ID" value="KDR51195.1"/>
    <property type="molecule type" value="Genomic_DNA"/>
</dbReference>
<dbReference type="PATRIC" id="fig|1122985.7.peg.2857"/>